<evidence type="ECO:0000256" key="1">
    <source>
        <dbReference type="SAM" id="MobiDB-lite"/>
    </source>
</evidence>
<feature type="compositionally biased region" description="Basic and acidic residues" evidence="1">
    <location>
        <begin position="1"/>
        <end position="10"/>
    </location>
</feature>
<keyword evidence="2" id="KW-0812">Transmembrane</keyword>
<sequence>MALSPDDFHRTVPPAGSPRARDRGLRRTRSLTRWLAATAVAATAALGGVYTHLIPGNPTSSAPSPPSGQSPSTSSATTGGDDEEGASDDGEAAAVTTPAPRAPAQPPTSTQQKPHTTTGAS</sequence>
<name>A0ABW6GZD9_9ACTN</name>
<comment type="caution">
    <text evidence="3">The sequence shown here is derived from an EMBL/GenBank/DDBJ whole genome shotgun (WGS) entry which is preliminary data.</text>
</comment>
<feature type="compositionally biased region" description="Low complexity" evidence="1">
    <location>
        <begin position="51"/>
        <end position="62"/>
    </location>
</feature>
<evidence type="ECO:0000256" key="2">
    <source>
        <dbReference type="SAM" id="Phobius"/>
    </source>
</evidence>
<feature type="compositionally biased region" description="Acidic residues" evidence="1">
    <location>
        <begin position="80"/>
        <end position="91"/>
    </location>
</feature>
<dbReference type="Proteomes" id="UP001599756">
    <property type="component" value="Unassembled WGS sequence"/>
</dbReference>
<feature type="region of interest" description="Disordered" evidence="1">
    <location>
        <begin position="1"/>
        <end position="26"/>
    </location>
</feature>
<protein>
    <recommendedName>
        <fullName evidence="5">Serine/threonine protein kinase</fullName>
    </recommendedName>
</protein>
<dbReference type="EMBL" id="JBHYTS010000003">
    <property type="protein sequence ID" value="MFE1749658.1"/>
    <property type="molecule type" value="Genomic_DNA"/>
</dbReference>
<gene>
    <name evidence="3" type="ORF">ACFW88_03720</name>
</gene>
<feature type="compositionally biased region" description="Low complexity" evidence="1">
    <location>
        <begin position="69"/>
        <end position="79"/>
    </location>
</feature>
<keyword evidence="2" id="KW-1133">Transmembrane helix</keyword>
<dbReference type="RefSeq" id="WP_381839730.1">
    <property type="nucleotide sequence ID" value="NZ_JBHYTS010000003.1"/>
</dbReference>
<organism evidence="3 4">
    <name type="scientific">Streptomyces anandii</name>
    <dbReference type="NCBI Taxonomy" id="285454"/>
    <lineage>
        <taxon>Bacteria</taxon>
        <taxon>Bacillati</taxon>
        <taxon>Actinomycetota</taxon>
        <taxon>Actinomycetes</taxon>
        <taxon>Kitasatosporales</taxon>
        <taxon>Streptomycetaceae</taxon>
        <taxon>Streptomyces</taxon>
    </lineage>
</organism>
<keyword evidence="2" id="KW-0472">Membrane</keyword>
<accession>A0ABW6GZD9</accession>
<evidence type="ECO:0008006" key="5">
    <source>
        <dbReference type="Google" id="ProtNLM"/>
    </source>
</evidence>
<feature type="region of interest" description="Disordered" evidence="1">
    <location>
        <begin position="51"/>
        <end position="121"/>
    </location>
</feature>
<reference evidence="3 4" key="1">
    <citation type="submission" date="2024-09" db="EMBL/GenBank/DDBJ databases">
        <title>The Natural Products Discovery Center: Release of the First 8490 Sequenced Strains for Exploring Actinobacteria Biosynthetic Diversity.</title>
        <authorList>
            <person name="Kalkreuter E."/>
            <person name="Kautsar S.A."/>
            <person name="Yang D."/>
            <person name="Bader C.D."/>
            <person name="Teijaro C.N."/>
            <person name="Fluegel L."/>
            <person name="Davis C.M."/>
            <person name="Simpson J.R."/>
            <person name="Lauterbach L."/>
            <person name="Steele A.D."/>
            <person name="Gui C."/>
            <person name="Meng S."/>
            <person name="Li G."/>
            <person name="Viehrig K."/>
            <person name="Ye F."/>
            <person name="Su P."/>
            <person name="Kiefer A.F."/>
            <person name="Nichols A."/>
            <person name="Cepeda A.J."/>
            <person name="Yan W."/>
            <person name="Fan B."/>
            <person name="Jiang Y."/>
            <person name="Adhikari A."/>
            <person name="Zheng C.-J."/>
            <person name="Schuster L."/>
            <person name="Cowan T.M."/>
            <person name="Smanski M.J."/>
            <person name="Chevrette M.G."/>
            <person name="De Carvalho L.P.S."/>
            <person name="Shen B."/>
        </authorList>
    </citation>
    <scope>NUCLEOTIDE SEQUENCE [LARGE SCALE GENOMIC DNA]</scope>
    <source>
        <strain evidence="3 4">NPDC059500</strain>
    </source>
</reference>
<evidence type="ECO:0000313" key="4">
    <source>
        <dbReference type="Proteomes" id="UP001599756"/>
    </source>
</evidence>
<keyword evidence="4" id="KW-1185">Reference proteome</keyword>
<feature type="transmembrane region" description="Helical" evidence="2">
    <location>
        <begin position="31"/>
        <end position="53"/>
    </location>
</feature>
<proteinExistence type="predicted"/>
<evidence type="ECO:0000313" key="3">
    <source>
        <dbReference type="EMBL" id="MFE1749658.1"/>
    </source>
</evidence>